<evidence type="ECO:0000313" key="6">
    <source>
        <dbReference type="Proteomes" id="UP001642540"/>
    </source>
</evidence>
<feature type="transmembrane region" description="Helical" evidence="4">
    <location>
        <begin position="91"/>
        <end position="110"/>
    </location>
</feature>
<feature type="transmembrane region" description="Helical" evidence="4">
    <location>
        <begin position="336"/>
        <end position="355"/>
    </location>
</feature>
<dbReference type="InterPro" id="IPR036259">
    <property type="entry name" value="MFS_trans_sf"/>
</dbReference>
<proteinExistence type="predicted"/>
<feature type="transmembrane region" description="Helical" evidence="4">
    <location>
        <begin position="21"/>
        <end position="44"/>
    </location>
</feature>
<protein>
    <recommendedName>
        <fullName evidence="7">Sodium-dependent glucose transporter 1</fullName>
    </recommendedName>
</protein>
<dbReference type="EMBL" id="CAXLJM020000057">
    <property type="protein sequence ID" value="CAL8118130.1"/>
    <property type="molecule type" value="Genomic_DNA"/>
</dbReference>
<dbReference type="Pfam" id="PF07690">
    <property type="entry name" value="MFS_1"/>
    <property type="match status" value="1"/>
</dbReference>
<evidence type="ECO:0008006" key="7">
    <source>
        <dbReference type="Google" id="ProtNLM"/>
    </source>
</evidence>
<comment type="caution">
    <text evidence="5">The sequence shown here is derived from an EMBL/GenBank/DDBJ whole genome shotgun (WGS) entry which is preliminary data.</text>
</comment>
<feature type="transmembrane region" description="Helical" evidence="4">
    <location>
        <begin position="199"/>
        <end position="223"/>
    </location>
</feature>
<evidence type="ECO:0000256" key="3">
    <source>
        <dbReference type="ARBA" id="ARBA00023136"/>
    </source>
</evidence>
<dbReference type="SUPFAM" id="SSF103473">
    <property type="entry name" value="MFS general substrate transporter"/>
    <property type="match status" value="1"/>
</dbReference>
<sequence>MEKETEKRKDGEANQEPISRRLKIITTCAVFYGNVTYGCAMNAFSPALTDFKNKYDTETDTISVVFVASIACYMVGALLCTMIYNVLNRQLCVVFLFAGIATAMFVAPHVPTLTLFYVVGGVLGFCIGCYDSAQFVWIMEIWQSESGPYIQAQHFCFAVGTMLAPLIMSPFLTHKEDEEDDKLTTTTTGSPEEEEELRLFIPFTIIGCLCALTAVIQAVLFIFMRYRPPPPEEFNNNEIVEKTKEEIEEDSKKTWFQKQWPGWPIARLVILSGLTLGFYQGMEMVTMQLFPTYGQKNDLGLSESEAANTLTGLTGAFMIGRGAAILFIFKIPAQIILFVDIGIVLVANIILVVWANESETMLWTAAVLYGLGFSSLLPSYCVYMERYLNFTNTIGAMMIVSGSTIGVIYPAIVGEFIDENPVVLCYPIFFSVGVLIIASSVAYKITYKTPQRAIG</sequence>
<feature type="transmembrane region" description="Helical" evidence="4">
    <location>
        <begin position="424"/>
        <end position="443"/>
    </location>
</feature>
<dbReference type="PANTHER" id="PTHR23121">
    <property type="entry name" value="SODIUM-DEPENDENT GLUCOSE TRANSPORTER 1"/>
    <property type="match status" value="1"/>
</dbReference>
<dbReference type="PANTHER" id="PTHR23121:SF9">
    <property type="entry name" value="SODIUM-DEPENDENT GLUCOSE TRANSPORTER 1"/>
    <property type="match status" value="1"/>
</dbReference>
<feature type="transmembrane region" description="Helical" evidence="4">
    <location>
        <begin position="390"/>
        <end position="412"/>
    </location>
</feature>
<feature type="transmembrane region" description="Helical" evidence="4">
    <location>
        <begin position="154"/>
        <end position="172"/>
    </location>
</feature>
<dbReference type="InterPro" id="IPR011701">
    <property type="entry name" value="MFS"/>
</dbReference>
<dbReference type="Proteomes" id="UP001642540">
    <property type="component" value="Unassembled WGS sequence"/>
</dbReference>
<evidence type="ECO:0000256" key="4">
    <source>
        <dbReference type="SAM" id="Phobius"/>
    </source>
</evidence>
<evidence type="ECO:0000256" key="1">
    <source>
        <dbReference type="ARBA" id="ARBA00022692"/>
    </source>
</evidence>
<keyword evidence="1 4" id="KW-0812">Transmembrane</keyword>
<keyword evidence="6" id="KW-1185">Reference proteome</keyword>
<reference evidence="5 6" key="1">
    <citation type="submission" date="2024-08" db="EMBL/GenBank/DDBJ databases">
        <authorList>
            <person name="Cucini C."/>
            <person name="Frati F."/>
        </authorList>
    </citation>
    <scope>NUCLEOTIDE SEQUENCE [LARGE SCALE GENOMIC DNA]</scope>
</reference>
<evidence type="ECO:0000256" key="2">
    <source>
        <dbReference type="ARBA" id="ARBA00022989"/>
    </source>
</evidence>
<keyword evidence="3 4" id="KW-0472">Membrane</keyword>
<evidence type="ECO:0000313" key="5">
    <source>
        <dbReference type="EMBL" id="CAL8118130.1"/>
    </source>
</evidence>
<feature type="transmembrane region" description="Helical" evidence="4">
    <location>
        <begin position="361"/>
        <end position="383"/>
    </location>
</feature>
<gene>
    <name evidence="5" type="ORF">ODALV1_LOCUS17995</name>
</gene>
<dbReference type="Gene3D" id="1.20.1250.20">
    <property type="entry name" value="MFS general substrate transporter like domains"/>
    <property type="match status" value="2"/>
</dbReference>
<name>A0ABP1R2E1_9HEXA</name>
<organism evidence="5 6">
    <name type="scientific">Orchesella dallaii</name>
    <dbReference type="NCBI Taxonomy" id="48710"/>
    <lineage>
        <taxon>Eukaryota</taxon>
        <taxon>Metazoa</taxon>
        <taxon>Ecdysozoa</taxon>
        <taxon>Arthropoda</taxon>
        <taxon>Hexapoda</taxon>
        <taxon>Collembola</taxon>
        <taxon>Entomobryomorpha</taxon>
        <taxon>Entomobryoidea</taxon>
        <taxon>Orchesellidae</taxon>
        <taxon>Orchesellinae</taxon>
        <taxon>Orchesella</taxon>
    </lineage>
</organism>
<feature type="transmembrane region" description="Helical" evidence="4">
    <location>
        <begin position="64"/>
        <end position="84"/>
    </location>
</feature>
<keyword evidence="2 4" id="KW-1133">Transmembrane helix</keyword>
<accession>A0ABP1R2E1</accession>
<feature type="transmembrane region" description="Helical" evidence="4">
    <location>
        <begin position="310"/>
        <end position="329"/>
    </location>
</feature>
<feature type="transmembrane region" description="Helical" evidence="4">
    <location>
        <begin position="116"/>
        <end position="142"/>
    </location>
</feature>
<feature type="transmembrane region" description="Helical" evidence="4">
    <location>
        <begin position="268"/>
        <end position="290"/>
    </location>
</feature>